<dbReference type="CDD" id="cd21109">
    <property type="entry name" value="SPASM"/>
    <property type="match status" value="1"/>
</dbReference>
<dbReference type="PANTHER" id="PTHR11228:SF7">
    <property type="entry name" value="PQQA PEPTIDE CYCLASE"/>
    <property type="match status" value="1"/>
</dbReference>
<dbReference type="InterPro" id="IPR050377">
    <property type="entry name" value="Radical_SAM_PqqE_MftC-like"/>
</dbReference>
<sequence length="468" mass="53051">MYRPSCGSLVLLSFNKKGFPSTPERTYAAYACESSPKSNPIKTRSVLDASSNPVCTGNHVNIPASRDKPSSIIHTRILHHDSDNCTRGILNAVSPIYSMVNDISALKQVPRLFFKDNAMPLQLIFFVTNKCNARCSHCFYWDELNNPAKKELTLEEVQKMSKSMGEMLILYLGGGEPFLRRDLPEIAQTFYENNNTRLVGIPTNAFLPEIMLPSIDRMCTLCPNANILINVSIDDIGIAHEQFRVVPGGWEKLLRTIAGIKELKKKHKNLALGCNATFNSKNQDKIKEIYYYLRDEIKPDSININLVRGKPKDPHCSDIDIAKYNEVIGILQTDLAKADLGYTTSSFQNIINQNQIRTKELISQTYQDKKAFVTCTASRLIGVLYPDGELFPCELLDSKYRIGNIRETDYDFKKLWFSERNKEIAKWIVDTKCFCTHECFMSTNTMFSPKEVIGTVLTAVTRPIKNIK</sequence>
<evidence type="ECO:0000256" key="3">
    <source>
        <dbReference type="ARBA" id="ARBA00023004"/>
    </source>
</evidence>
<dbReference type="CDD" id="cd01335">
    <property type="entry name" value="Radical_SAM"/>
    <property type="match status" value="1"/>
</dbReference>
<dbReference type="Proteomes" id="UP000774699">
    <property type="component" value="Unassembled WGS sequence"/>
</dbReference>
<evidence type="ECO:0000313" key="7">
    <source>
        <dbReference type="Proteomes" id="UP000774699"/>
    </source>
</evidence>
<dbReference type="SFLD" id="SFLDG01067">
    <property type="entry name" value="SPASM/twitch_domain_containing"/>
    <property type="match status" value="1"/>
</dbReference>
<dbReference type="PANTHER" id="PTHR11228">
    <property type="entry name" value="RADICAL SAM DOMAIN PROTEIN"/>
    <property type="match status" value="1"/>
</dbReference>
<dbReference type="SUPFAM" id="SSF102114">
    <property type="entry name" value="Radical SAM enzymes"/>
    <property type="match status" value="1"/>
</dbReference>
<keyword evidence="2" id="KW-0479">Metal-binding</keyword>
<dbReference type="SFLD" id="SFLDS00029">
    <property type="entry name" value="Radical_SAM"/>
    <property type="match status" value="1"/>
</dbReference>
<organism evidence="6 7">
    <name type="scientific">Candidatus Iainarchaeum sp</name>
    <dbReference type="NCBI Taxonomy" id="3101447"/>
    <lineage>
        <taxon>Archaea</taxon>
        <taxon>Candidatus Iainarchaeota</taxon>
        <taxon>Candidatus Iainarchaeia</taxon>
        <taxon>Candidatus Iainarchaeales</taxon>
        <taxon>Candidatus Iainarchaeaceae</taxon>
        <taxon>Candidatus Iainarchaeum</taxon>
    </lineage>
</organism>
<dbReference type="PROSITE" id="PS51918">
    <property type="entry name" value="RADICAL_SAM"/>
    <property type="match status" value="1"/>
</dbReference>
<evidence type="ECO:0000313" key="6">
    <source>
        <dbReference type="EMBL" id="MBM3281756.1"/>
    </source>
</evidence>
<reference evidence="6" key="1">
    <citation type="submission" date="2019-03" db="EMBL/GenBank/DDBJ databases">
        <title>Lake Tanganyika Metagenome-Assembled Genomes (MAGs).</title>
        <authorList>
            <person name="Tran P."/>
        </authorList>
    </citation>
    <scope>NUCLEOTIDE SEQUENCE</scope>
    <source>
        <strain evidence="6">M_DeepCast_50m_m2_156</strain>
    </source>
</reference>
<evidence type="ECO:0000256" key="1">
    <source>
        <dbReference type="ARBA" id="ARBA00022691"/>
    </source>
</evidence>
<dbReference type="InterPro" id="IPR013785">
    <property type="entry name" value="Aldolase_TIM"/>
</dbReference>
<dbReference type="GO" id="GO:0003824">
    <property type="term" value="F:catalytic activity"/>
    <property type="evidence" value="ECO:0007669"/>
    <property type="project" value="InterPro"/>
</dbReference>
<comment type="caution">
    <text evidence="6">The sequence shown here is derived from an EMBL/GenBank/DDBJ whole genome shotgun (WGS) entry which is preliminary data.</text>
</comment>
<dbReference type="Gene3D" id="3.20.20.70">
    <property type="entry name" value="Aldolase class I"/>
    <property type="match status" value="1"/>
</dbReference>
<evidence type="ECO:0000259" key="5">
    <source>
        <dbReference type="PROSITE" id="PS51918"/>
    </source>
</evidence>
<proteinExistence type="predicted"/>
<dbReference type="GO" id="GO:0046872">
    <property type="term" value="F:metal ion binding"/>
    <property type="evidence" value="ECO:0007669"/>
    <property type="project" value="UniProtKB-KW"/>
</dbReference>
<evidence type="ECO:0000256" key="4">
    <source>
        <dbReference type="ARBA" id="ARBA00023014"/>
    </source>
</evidence>
<dbReference type="Pfam" id="PF13186">
    <property type="entry name" value="SPASM"/>
    <property type="match status" value="1"/>
</dbReference>
<gene>
    <name evidence="6" type="ORF">FJY86_00220</name>
</gene>
<accession>A0A8T4C5G6</accession>
<name>A0A8T4C5G6_9ARCH</name>
<dbReference type="EMBL" id="VGJJ01000001">
    <property type="protein sequence ID" value="MBM3281756.1"/>
    <property type="molecule type" value="Genomic_DNA"/>
</dbReference>
<dbReference type="InterPro" id="IPR023885">
    <property type="entry name" value="4Fe4S-binding_SPASM_dom"/>
</dbReference>
<feature type="domain" description="Radical SAM core" evidence="5">
    <location>
        <begin position="117"/>
        <end position="337"/>
    </location>
</feature>
<protein>
    <submittedName>
        <fullName evidence="6">Radical SAM protein</fullName>
    </submittedName>
</protein>
<dbReference type="InterPro" id="IPR007197">
    <property type="entry name" value="rSAM"/>
</dbReference>
<dbReference type="GO" id="GO:0051536">
    <property type="term" value="F:iron-sulfur cluster binding"/>
    <property type="evidence" value="ECO:0007669"/>
    <property type="project" value="UniProtKB-KW"/>
</dbReference>
<dbReference type="Pfam" id="PF04055">
    <property type="entry name" value="Radical_SAM"/>
    <property type="match status" value="1"/>
</dbReference>
<dbReference type="AlphaFoldDB" id="A0A8T4C5G6"/>
<dbReference type="InterPro" id="IPR058240">
    <property type="entry name" value="rSAM_sf"/>
</dbReference>
<evidence type="ECO:0000256" key="2">
    <source>
        <dbReference type="ARBA" id="ARBA00022723"/>
    </source>
</evidence>
<keyword evidence="1" id="KW-0949">S-adenosyl-L-methionine</keyword>
<keyword evidence="3" id="KW-0408">Iron</keyword>
<keyword evidence="4" id="KW-0411">Iron-sulfur</keyword>